<evidence type="ECO:0000256" key="3">
    <source>
        <dbReference type="ARBA" id="ARBA00022692"/>
    </source>
</evidence>
<organism evidence="15 16">
    <name type="scientific">Oryza glaberrima</name>
    <name type="common">African rice</name>
    <dbReference type="NCBI Taxonomy" id="4538"/>
    <lineage>
        <taxon>Eukaryota</taxon>
        <taxon>Viridiplantae</taxon>
        <taxon>Streptophyta</taxon>
        <taxon>Embryophyta</taxon>
        <taxon>Tracheophyta</taxon>
        <taxon>Spermatophyta</taxon>
        <taxon>Magnoliopsida</taxon>
        <taxon>Liliopsida</taxon>
        <taxon>Poales</taxon>
        <taxon>Poaceae</taxon>
        <taxon>BOP clade</taxon>
        <taxon>Oryzoideae</taxon>
        <taxon>Oryzeae</taxon>
        <taxon>Oryzinae</taxon>
        <taxon>Oryza</taxon>
    </lineage>
</organism>
<evidence type="ECO:0000256" key="12">
    <source>
        <dbReference type="SAM" id="Phobius"/>
    </source>
</evidence>
<keyword evidence="5" id="KW-0677">Repeat</keyword>
<reference evidence="15" key="1">
    <citation type="submission" date="2015-06" db="UniProtKB">
        <authorList>
            <consortium name="EnsemblPlants"/>
        </authorList>
    </citation>
    <scope>IDENTIFICATION</scope>
</reference>
<dbReference type="PANTHER" id="PTHR48010">
    <property type="entry name" value="OS05G0588300 PROTEIN"/>
    <property type="match status" value="1"/>
</dbReference>
<dbReference type="Gene3D" id="1.10.510.10">
    <property type="entry name" value="Transferase(Phosphotransferase) domain 1"/>
    <property type="match status" value="1"/>
</dbReference>
<dbReference type="InterPro" id="IPR011009">
    <property type="entry name" value="Kinase-like_dom_sf"/>
</dbReference>
<comment type="subcellular location">
    <subcellularLocation>
        <location evidence="1">Membrane</location>
    </subcellularLocation>
</comment>
<feature type="domain" description="Protein kinase" evidence="14">
    <location>
        <begin position="362"/>
        <end position="691"/>
    </location>
</feature>
<sequence>MPMAALRLLLLALAVACCAVAEPPQQERSALRAFLAGTPHERALAWNASTPACAWVGVTCDAANATVVALRLPGVGLIGRVPQGTLGALRGLRVLSLRSNRLFGDVPGDLFSLPDLRSLFLQGNLFSGSVPPDVAKLTALQHLTLSHNNLTGAIPFALNGLANLRSLRLDGNRFSGSLPSLTLPLLEDFNVSYNQLNGSIPASLARFPPESFAGNLQLCGKPLSRPCEPFFPSPAGAPTPTDGRGSGGGSVPVSEKKKKKLSGAAVAAIAVGGGAAALLALVLLVVCTAASRRRAANGEVGKTAAARGLTPPSTASGELGELTSSTSKEIALAAAAATAERSRLVFVGKGAAYSFDLEELLRASAEVLGKGSVGTSYKAVLEEGATVVVKRLKEVAASRREFSAHLDSLGKVDHRNLLPVRGYYFSKDEKLLVCDYLPAGSLSATLHAKAIGAHLHTRHTDYEYDTRNANLIKRVSSVISISIGDAVAISTTNSELTSGSRGTGRRTMDWDARMRAALSAARGVAHLHAAHSLAHGNLKSSNLLLRPDPDAAALSDYCLHQLFAPLSARPNAGGYRAPELVDARRPTFKSDVYSLGVLFLELLTGKSPGNASVDGDGAVDLPRWVQSVVREEWTAEVFDVELVRLGGSAEEEMVALLQVAMACVATAPDARPDTADVVKMIEEIGSGHGRTTTEESEDRSRGTPPAGTTP</sequence>
<evidence type="ECO:0000313" key="15">
    <source>
        <dbReference type="EnsemblPlants" id="ORGLA05G0240400.1"/>
    </source>
</evidence>
<feature type="region of interest" description="Disordered" evidence="11">
    <location>
        <begin position="300"/>
        <end position="321"/>
    </location>
</feature>
<dbReference type="SUPFAM" id="SSF56112">
    <property type="entry name" value="Protein kinase-like (PK-like)"/>
    <property type="match status" value="1"/>
</dbReference>
<keyword evidence="6" id="KW-0547">Nucleotide-binding</keyword>
<keyword evidence="2" id="KW-0433">Leucine-rich repeat</keyword>
<dbReference type="STRING" id="4538.I1PYF6"/>
<dbReference type="GO" id="GO:0005524">
    <property type="term" value="F:ATP binding"/>
    <property type="evidence" value="ECO:0007669"/>
    <property type="project" value="UniProtKB-KW"/>
</dbReference>
<feature type="transmembrane region" description="Helical" evidence="12">
    <location>
        <begin position="264"/>
        <end position="286"/>
    </location>
</feature>
<dbReference type="Gene3D" id="3.80.10.10">
    <property type="entry name" value="Ribonuclease Inhibitor"/>
    <property type="match status" value="2"/>
</dbReference>
<keyword evidence="8 12" id="KW-1133">Transmembrane helix</keyword>
<dbReference type="FunFam" id="3.30.200.20:FF:000307">
    <property type="entry name" value="pollen receptor-like kinase 1"/>
    <property type="match status" value="1"/>
</dbReference>
<dbReference type="OMA" id="LGKVDHR"/>
<accession>I1PYF6</accession>
<proteinExistence type="predicted"/>
<dbReference type="AlphaFoldDB" id="I1PYF6"/>
<dbReference type="SUPFAM" id="SSF52058">
    <property type="entry name" value="L domain-like"/>
    <property type="match status" value="1"/>
</dbReference>
<feature type="compositionally biased region" description="Polar residues" evidence="11">
    <location>
        <begin position="311"/>
        <end position="321"/>
    </location>
</feature>
<name>I1PYF6_ORYGL</name>
<keyword evidence="7" id="KW-0067">ATP-binding</keyword>
<dbReference type="Gramene" id="ORGLA05G0240400.1">
    <property type="protein sequence ID" value="ORGLA05G0240400.1"/>
    <property type="gene ID" value="ORGLA05G0240400"/>
</dbReference>
<dbReference type="Proteomes" id="UP000007306">
    <property type="component" value="Chromosome 5"/>
</dbReference>
<dbReference type="Gene3D" id="3.30.200.20">
    <property type="entry name" value="Phosphorylase Kinase, domain 1"/>
    <property type="match status" value="1"/>
</dbReference>
<dbReference type="eggNOG" id="ENOG502QT13">
    <property type="taxonomic scope" value="Eukaryota"/>
</dbReference>
<dbReference type="PANTHER" id="PTHR48010:SF70">
    <property type="entry name" value="LEUCINE-RICH REPEAT RECEPTOR-LIKE PROTEIN KINASE FAMILY PROTEIN-RELATED"/>
    <property type="match status" value="1"/>
</dbReference>
<evidence type="ECO:0000256" key="10">
    <source>
        <dbReference type="ARBA" id="ARBA00023180"/>
    </source>
</evidence>
<dbReference type="FunFam" id="3.80.10.10:FF:000400">
    <property type="entry name" value="Nuclear pore complex protein NUP107"/>
    <property type="match status" value="1"/>
</dbReference>
<dbReference type="GO" id="GO:0004672">
    <property type="term" value="F:protein kinase activity"/>
    <property type="evidence" value="ECO:0007669"/>
    <property type="project" value="InterPro"/>
</dbReference>
<feature type="region of interest" description="Disordered" evidence="11">
    <location>
        <begin position="230"/>
        <end position="255"/>
    </location>
</feature>
<evidence type="ECO:0000313" key="16">
    <source>
        <dbReference type="Proteomes" id="UP000007306"/>
    </source>
</evidence>
<keyword evidence="3 12" id="KW-0812">Transmembrane</keyword>
<keyword evidence="16" id="KW-1185">Reference proteome</keyword>
<dbReference type="InterPro" id="IPR050994">
    <property type="entry name" value="At_inactive_RLKs"/>
</dbReference>
<dbReference type="PROSITE" id="PS50011">
    <property type="entry name" value="PROTEIN_KINASE_DOM"/>
    <property type="match status" value="1"/>
</dbReference>
<evidence type="ECO:0000259" key="14">
    <source>
        <dbReference type="PROSITE" id="PS50011"/>
    </source>
</evidence>
<protein>
    <recommendedName>
        <fullName evidence="14">Protein kinase domain-containing protein</fullName>
    </recommendedName>
</protein>
<feature type="chain" id="PRO_5003649841" description="Protein kinase domain-containing protein" evidence="13">
    <location>
        <begin position="22"/>
        <end position="710"/>
    </location>
</feature>
<reference evidence="15 16" key="2">
    <citation type="submission" date="2018-04" db="EMBL/GenBank/DDBJ databases">
        <title>OglaRS2 (Oryza glaberrima Reference Sequence Version 2).</title>
        <authorList>
            <person name="Zhang J."/>
            <person name="Kudrna D."/>
            <person name="Lee S."/>
            <person name="Talag J."/>
            <person name="Rajasekar S."/>
            <person name="Wing R.A."/>
        </authorList>
    </citation>
    <scope>NUCLEOTIDE SEQUENCE [LARGE SCALE GENOMIC DNA]</scope>
    <source>
        <strain evidence="15 16">cv. IRGC 96717</strain>
    </source>
</reference>
<dbReference type="SMART" id="SM00369">
    <property type="entry name" value="LRR_TYP"/>
    <property type="match status" value="3"/>
</dbReference>
<feature type="signal peptide" evidence="13">
    <location>
        <begin position="1"/>
        <end position="21"/>
    </location>
</feature>
<evidence type="ECO:0000256" key="4">
    <source>
        <dbReference type="ARBA" id="ARBA00022729"/>
    </source>
</evidence>
<keyword evidence="9 12" id="KW-0472">Membrane</keyword>
<dbReference type="GO" id="GO:0016020">
    <property type="term" value="C:membrane"/>
    <property type="evidence" value="ECO:0007669"/>
    <property type="project" value="UniProtKB-SubCell"/>
</dbReference>
<evidence type="ECO:0000256" key="9">
    <source>
        <dbReference type="ARBA" id="ARBA00023136"/>
    </source>
</evidence>
<evidence type="ECO:0000256" key="11">
    <source>
        <dbReference type="SAM" id="MobiDB-lite"/>
    </source>
</evidence>
<dbReference type="InterPro" id="IPR013210">
    <property type="entry name" value="LRR_N_plant-typ"/>
</dbReference>
<dbReference type="HOGENOM" id="CLU_000288_92_6_1"/>
<keyword evidence="4 13" id="KW-0732">Signal</keyword>
<evidence type="ECO:0000256" key="13">
    <source>
        <dbReference type="SAM" id="SignalP"/>
    </source>
</evidence>
<evidence type="ECO:0000256" key="5">
    <source>
        <dbReference type="ARBA" id="ARBA00022737"/>
    </source>
</evidence>
<dbReference type="InterPro" id="IPR001245">
    <property type="entry name" value="Ser-Thr/Tyr_kinase_cat_dom"/>
</dbReference>
<dbReference type="InterPro" id="IPR032675">
    <property type="entry name" value="LRR_dom_sf"/>
</dbReference>
<dbReference type="EnsemblPlants" id="ORGLA05G0240400.1">
    <property type="protein sequence ID" value="ORGLA05G0240400.1"/>
    <property type="gene ID" value="ORGLA05G0240400"/>
</dbReference>
<evidence type="ECO:0000256" key="2">
    <source>
        <dbReference type="ARBA" id="ARBA00022614"/>
    </source>
</evidence>
<dbReference type="Pfam" id="PF07714">
    <property type="entry name" value="PK_Tyr_Ser-Thr"/>
    <property type="match status" value="1"/>
</dbReference>
<dbReference type="Pfam" id="PF08263">
    <property type="entry name" value="LRRNT_2"/>
    <property type="match status" value="1"/>
</dbReference>
<dbReference type="InterPro" id="IPR000719">
    <property type="entry name" value="Prot_kinase_dom"/>
</dbReference>
<dbReference type="InterPro" id="IPR001611">
    <property type="entry name" value="Leu-rich_rpt"/>
</dbReference>
<evidence type="ECO:0000256" key="7">
    <source>
        <dbReference type="ARBA" id="ARBA00022840"/>
    </source>
</evidence>
<evidence type="ECO:0000256" key="1">
    <source>
        <dbReference type="ARBA" id="ARBA00004370"/>
    </source>
</evidence>
<feature type="region of interest" description="Disordered" evidence="11">
    <location>
        <begin position="684"/>
        <end position="710"/>
    </location>
</feature>
<keyword evidence="10" id="KW-0325">Glycoprotein</keyword>
<dbReference type="Pfam" id="PF13855">
    <property type="entry name" value="LRR_8"/>
    <property type="match status" value="2"/>
</dbReference>
<dbReference type="InterPro" id="IPR003591">
    <property type="entry name" value="Leu-rich_rpt_typical-subtyp"/>
</dbReference>
<evidence type="ECO:0000256" key="8">
    <source>
        <dbReference type="ARBA" id="ARBA00022989"/>
    </source>
</evidence>
<evidence type="ECO:0000256" key="6">
    <source>
        <dbReference type="ARBA" id="ARBA00022741"/>
    </source>
</evidence>